<feature type="transmembrane region" description="Helical" evidence="1">
    <location>
        <begin position="219"/>
        <end position="241"/>
    </location>
</feature>
<dbReference type="EMBL" id="JAXAVW010000001">
    <property type="protein sequence ID" value="MDX8028635.1"/>
    <property type="molecule type" value="Genomic_DNA"/>
</dbReference>
<organism evidence="2 3">
    <name type="scientific">Lentzea miocenica</name>
    <dbReference type="NCBI Taxonomy" id="3095431"/>
    <lineage>
        <taxon>Bacteria</taxon>
        <taxon>Bacillati</taxon>
        <taxon>Actinomycetota</taxon>
        <taxon>Actinomycetes</taxon>
        <taxon>Pseudonocardiales</taxon>
        <taxon>Pseudonocardiaceae</taxon>
        <taxon>Lentzea</taxon>
    </lineage>
</organism>
<dbReference type="Proteomes" id="UP001285521">
    <property type="component" value="Unassembled WGS sequence"/>
</dbReference>
<evidence type="ECO:0000256" key="1">
    <source>
        <dbReference type="SAM" id="Phobius"/>
    </source>
</evidence>
<sequence length="349" mass="37471">MRPSVVISGSGVLDRRYVPELKDGETIPAASEAIGRELALAGFDLVVFSSSENFIERHVVKGYLGALDAEHPGNIVAHTPLDREVDFDVPAHLKHVLKVRTDPASEWEISYYRALFNADSLLLIGGGRATRIAGVMAVARRMPIVAVACFGASAQTVWRTFGGPKNDVTQDDLDVMSAKWSDDSAALLVKSLQGQLARRDEHLRAEEQREKSADRSRTVRGLVAILSLVLAGLSVVLAAKAQSTPEAIAYLFAGPVLAAVFGAIMRDGGEKSPNIVWTAARGAGAGAGAMLLYVLSQQLTAAPVLDVEAVRRFCWFAVLIGLFAGVTVDLVWARMRNVDVLSDQPTKVN</sequence>
<feature type="transmembrane region" description="Helical" evidence="1">
    <location>
        <begin position="315"/>
        <end position="333"/>
    </location>
</feature>
<keyword evidence="1" id="KW-0472">Membrane</keyword>
<dbReference type="RefSeq" id="WP_319963641.1">
    <property type="nucleotide sequence ID" value="NZ_JAXAVW010000001.1"/>
</dbReference>
<gene>
    <name evidence="2" type="ORF">SK803_00360</name>
</gene>
<name>A0ABU4SRV8_9PSEU</name>
<feature type="transmembrane region" description="Helical" evidence="1">
    <location>
        <begin position="276"/>
        <end position="295"/>
    </location>
</feature>
<reference evidence="2 3" key="2">
    <citation type="submission" date="2023-11" db="EMBL/GenBank/DDBJ databases">
        <authorList>
            <person name="Lara A.C."/>
            <person name="Chronakova A."/>
        </authorList>
    </citation>
    <scope>NUCLEOTIDE SEQUENCE [LARGE SCALE GENOMIC DNA]</scope>
    <source>
        <strain evidence="2 3">BCCO 10_0856</strain>
    </source>
</reference>
<evidence type="ECO:0000313" key="2">
    <source>
        <dbReference type="EMBL" id="MDX8028635.1"/>
    </source>
</evidence>
<comment type="caution">
    <text evidence="2">The sequence shown here is derived from an EMBL/GenBank/DDBJ whole genome shotgun (WGS) entry which is preliminary data.</text>
</comment>
<protein>
    <submittedName>
        <fullName evidence="2">Uncharacterized protein</fullName>
    </submittedName>
</protein>
<feature type="transmembrane region" description="Helical" evidence="1">
    <location>
        <begin position="247"/>
        <end position="264"/>
    </location>
</feature>
<reference evidence="2 3" key="1">
    <citation type="submission" date="2023-11" db="EMBL/GenBank/DDBJ databases">
        <title>Lentzea sokolovensis, sp. nov., Lentzea kristufkii, sp. nov., and Lentzea miocenensis, sp. nov., rare actinobacteria from Sokolov Coal Basin, Miocene lacustrine sediment, Czech Republic.</title>
        <authorList>
            <person name="Lara A."/>
            <person name="Kotroba L."/>
            <person name="Nouioui I."/>
            <person name="Neumann-Schaal M."/>
            <person name="Mast Y."/>
            <person name="Chronakova A."/>
        </authorList>
    </citation>
    <scope>NUCLEOTIDE SEQUENCE [LARGE SCALE GENOMIC DNA]</scope>
    <source>
        <strain evidence="2 3">BCCO 10_0856</strain>
    </source>
</reference>
<keyword evidence="1" id="KW-0812">Transmembrane</keyword>
<keyword evidence="1" id="KW-1133">Transmembrane helix</keyword>
<accession>A0ABU4SRV8</accession>
<keyword evidence="3" id="KW-1185">Reference proteome</keyword>
<evidence type="ECO:0000313" key="3">
    <source>
        <dbReference type="Proteomes" id="UP001285521"/>
    </source>
</evidence>
<proteinExistence type="predicted"/>